<dbReference type="EMBL" id="JAHIBW010000012">
    <property type="protein sequence ID" value="KAG7305890.1"/>
    <property type="molecule type" value="Genomic_DNA"/>
</dbReference>
<name>A0ABQ7QKX5_PLUXY</name>
<accession>A0ABQ7QKX5</accession>
<protein>
    <submittedName>
        <fullName evidence="2">Uncharacterized protein</fullName>
    </submittedName>
</protein>
<comment type="caution">
    <text evidence="2">The sequence shown here is derived from an EMBL/GenBank/DDBJ whole genome shotgun (WGS) entry which is preliminary data.</text>
</comment>
<dbReference type="Proteomes" id="UP000823941">
    <property type="component" value="Chromosome 12"/>
</dbReference>
<organism evidence="2 3">
    <name type="scientific">Plutella xylostella</name>
    <name type="common">Diamondback moth</name>
    <name type="synonym">Plutella maculipennis</name>
    <dbReference type="NCBI Taxonomy" id="51655"/>
    <lineage>
        <taxon>Eukaryota</taxon>
        <taxon>Metazoa</taxon>
        <taxon>Ecdysozoa</taxon>
        <taxon>Arthropoda</taxon>
        <taxon>Hexapoda</taxon>
        <taxon>Insecta</taxon>
        <taxon>Pterygota</taxon>
        <taxon>Neoptera</taxon>
        <taxon>Endopterygota</taxon>
        <taxon>Lepidoptera</taxon>
        <taxon>Glossata</taxon>
        <taxon>Ditrysia</taxon>
        <taxon>Yponomeutoidea</taxon>
        <taxon>Plutellidae</taxon>
        <taxon>Plutella</taxon>
    </lineage>
</organism>
<sequence length="72" mass="8248">MRAASWSGRHWRRLAPPPAPASRAPAPRLAPAALKAPCDDDAEITDERFYYLLFDTLAHHLFSEMLPRRVHR</sequence>
<evidence type="ECO:0000313" key="3">
    <source>
        <dbReference type="Proteomes" id="UP000823941"/>
    </source>
</evidence>
<feature type="region of interest" description="Disordered" evidence="1">
    <location>
        <begin position="1"/>
        <end position="28"/>
    </location>
</feature>
<keyword evidence="3" id="KW-1185">Reference proteome</keyword>
<proteinExistence type="predicted"/>
<gene>
    <name evidence="2" type="ORF">JYU34_008438</name>
</gene>
<evidence type="ECO:0000313" key="2">
    <source>
        <dbReference type="EMBL" id="KAG7305890.1"/>
    </source>
</evidence>
<reference evidence="2 3" key="1">
    <citation type="submission" date="2021-06" db="EMBL/GenBank/DDBJ databases">
        <title>A haploid diamondback moth (Plutella xylostella L.) genome assembly resolves 31 chromosomes and identifies a diamide resistance mutation.</title>
        <authorList>
            <person name="Ward C.M."/>
            <person name="Perry K.D."/>
            <person name="Baker G."/>
            <person name="Powis K."/>
            <person name="Heckel D.G."/>
            <person name="Baxter S.W."/>
        </authorList>
    </citation>
    <scope>NUCLEOTIDE SEQUENCE [LARGE SCALE GENOMIC DNA]</scope>
    <source>
        <strain evidence="2 3">LV</strain>
        <tissue evidence="2">Single pupa</tissue>
    </source>
</reference>
<evidence type="ECO:0000256" key="1">
    <source>
        <dbReference type="SAM" id="MobiDB-lite"/>
    </source>
</evidence>